<gene>
    <name evidence="2" type="ORF">Tci_036110</name>
</gene>
<keyword evidence="1" id="KW-0732">Signal</keyword>
<feature type="signal peptide" evidence="1">
    <location>
        <begin position="1"/>
        <end position="22"/>
    </location>
</feature>
<reference evidence="2" key="1">
    <citation type="journal article" date="2019" name="Sci. Rep.">
        <title>Draft genome of Tanacetum cinerariifolium, the natural source of mosquito coil.</title>
        <authorList>
            <person name="Yamashiro T."/>
            <person name="Shiraishi A."/>
            <person name="Satake H."/>
            <person name="Nakayama K."/>
        </authorList>
    </citation>
    <scope>NUCLEOTIDE SEQUENCE</scope>
</reference>
<name>A0A6L2LUL1_TANCI</name>
<dbReference type="AlphaFoldDB" id="A0A6L2LUL1"/>
<organism evidence="2">
    <name type="scientific">Tanacetum cinerariifolium</name>
    <name type="common">Dalmatian daisy</name>
    <name type="synonym">Chrysanthemum cinerariifolium</name>
    <dbReference type="NCBI Taxonomy" id="118510"/>
    <lineage>
        <taxon>Eukaryota</taxon>
        <taxon>Viridiplantae</taxon>
        <taxon>Streptophyta</taxon>
        <taxon>Embryophyta</taxon>
        <taxon>Tracheophyta</taxon>
        <taxon>Spermatophyta</taxon>
        <taxon>Magnoliopsida</taxon>
        <taxon>eudicotyledons</taxon>
        <taxon>Gunneridae</taxon>
        <taxon>Pentapetalae</taxon>
        <taxon>asterids</taxon>
        <taxon>campanulids</taxon>
        <taxon>Asterales</taxon>
        <taxon>Asteraceae</taxon>
        <taxon>Asteroideae</taxon>
        <taxon>Anthemideae</taxon>
        <taxon>Anthemidinae</taxon>
        <taxon>Tanacetum</taxon>
    </lineage>
</organism>
<dbReference type="EMBL" id="BKCJ010004969">
    <property type="protein sequence ID" value="GEU64132.1"/>
    <property type="molecule type" value="Genomic_DNA"/>
</dbReference>
<feature type="chain" id="PRO_5027002291" description="Secreted protein" evidence="1">
    <location>
        <begin position="23"/>
        <end position="104"/>
    </location>
</feature>
<sequence>MNVDLYMFGALMLYWVCRPVYGTDIITVDHGRCEKRGMKHTKEVANPKCFSYNIRNPAVFSLNTKTRQHVLAFEGPLQEVVTKKTQYPEVDRRVAGQPAQSASE</sequence>
<proteinExistence type="predicted"/>
<accession>A0A6L2LUL1</accession>
<evidence type="ECO:0000256" key="1">
    <source>
        <dbReference type="SAM" id="SignalP"/>
    </source>
</evidence>
<evidence type="ECO:0008006" key="3">
    <source>
        <dbReference type="Google" id="ProtNLM"/>
    </source>
</evidence>
<comment type="caution">
    <text evidence="2">The sequence shown here is derived from an EMBL/GenBank/DDBJ whole genome shotgun (WGS) entry which is preliminary data.</text>
</comment>
<evidence type="ECO:0000313" key="2">
    <source>
        <dbReference type="EMBL" id="GEU64132.1"/>
    </source>
</evidence>
<protein>
    <recommendedName>
        <fullName evidence="3">Secreted protein</fullName>
    </recommendedName>
</protein>